<dbReference type="Gene3D" id="3.90.226.10">
    <property type="entry name" value="2-enoyl-CoA Hydratase, Chain A, domain 1"/>
    <property type="match status" value="1"/>
</dbReference>
<dbReference type="Proteomes" id="UP001231189">
    <property type="component" value="Unassembled WGS sequence"/>
</dbReference>
<keyword evidence="4" id="KW-1185">Reference proteome</keyword>
<protein>
    <submittedName>
        <fullName evidence="3">Uncharacterized protein</fullName>
    </submittedName>
</protein>
<dbReference type="PANTHER" id="PTHR43149">
    <property type="entry name" value="ENOYL-COA HYDRATASE"/>
    <property type="match status" value="1"/>
</dbReference>
<proteinExistence type="inferred from homology"/>
<dbReference type="GO" id="GO:0051750">
    <property type="term" value="F:delta(3,5)-delta(2,4)-dienoyl-CoA isomerase activity"/>
    <property type="evidence" value="ECO:0007669"/>
    <property type="project" value="TreeGrafter"/>
</dbReference>
<accession>A0AAD8TTH0</accession>
<feature type="compositionally biased region" description="Low complexity" evidence="2">
    <location>
        <begin position="7"/>
        <end position="16"/>
    </location>
</feature>
<dbReference type="InterPro" id="IPR045002">
    <property type="entry name" value="Ech1-like"/>
</dbReference>
<reference evidence="3" key="1">
    <citation type="submission" date="2023-07" db="EMBL/GenBank/DDBJ databases">
        <title>A chromosome-level genome assembly of Lolium multiflorum.</title>
        <authorList>
            <person name="Chen Y."/>
            <person name="Copetti D."/>
            <person name="Kolliker R."/>
            <person name="Studer B."/>
        </authorList>
    </citation>
    <scope>NUCLEOTIDE SEQUENCE</scope>
    <source>
        <strain evidence="3">02402/16</strain>
        <tissue evidence="3">Leaf</tissue>
    </source>
</reference>
<feature type="region of interest" description="Disordered" evidence="2">
    <location>
        <begin position="1"/>
        <end position="54"/>
    </location>
</feature>
<dbReference type="PANTHER" id="PTHR43149:SF1">
    <property type="entry name" value="DELTA(3,5)-DELTA(2,4)-DIENOYL-COA ISOMERASE, MITOCHONDRIAL"/>
    <property type="match status" value="1"/>
</dbReference>
<feature type="compositionally biased region" description="Low complexity" evidence="2">
    <location>
        <begin position="43"/>
        <end position="54"/>
    </location>
</feature>
<dbReference type="SUPFAM" id="SSF52096">
    <property type="entry name" value="ClpP/crotonase"/>
    <property type="match status" value="1"/>
</dbReference>
<dbReference type="AlphaFoldDB" id="A0AAD8TTH0"/>
<dbReference type="InterPro" id="IPR029045">
    <property type="entry name" value="ClpP/crotonase-like_dom_sf"/>
</dbReference>
<sequence>MRRRYAQPRATRNAARATRDRPEASRPRHTLPPTTARRRTPGARRNAATRARTALNGPEAFAEIPLAMSLLDRLPAARAAVLSAAGPHFCAGSSSAVHDACVGAGVELVAACDIQCCSKDSTFVLKEVDMAIVDDIVRAAVDADETRGKRLVVFLPSADEVAVVGVDVAGVGVGLGGRVSLVRPAGLGDHDGDVGGRVDDLLVGRERAEERVVERDYTVGAHVVVVGVDVEHEGRAAEC</sequence>
<comment type="caution">
    <text evidence="3">The sequence shown here is derived from an EMBL/GenBank/DDBJ whole genome shotgun (WGS) entry which is preliminary data.</text>
</comment>
<dbReference type="GO" id="GO:0005777">
    <property type="term" value="C:peroxisome"/>
    <property type="evidence" value="ECO:0007669"/>
    <property type="project" value="TreeGrafter"/>
</dbReference>
<dbReference type="EMBL" id="JAUUTY010000001">
    <property type="protein sequence ID" value="KAK1691854.1"/>
    <property type="molecule type" value="Genomic_DNA"/>
</dbReference>
<name>A0AAD8TTH0_LOLMU</name>
<comment type="similarity">
    <text evidence="1">Belongs to the enoyl-CoA hydratase/isomerase family.</text>
</comment>
<feature type="compositionally biased region" description="Basic and acidic residues" evidence="2">
    <location>
        <begin position="17"/>
        <end position="26"/>
    </location>
</feature>
<evidence type="ECO:0000313" key="3">
    <source>
        <dbReference type="EMBL" id="KAK1691854.1"/>
    </source>
</evidence>
<gene>
    <name evidence="3" type="ORF">QYE76_008551</name>
</gene>
<organism evidence="3 4">
    <name type="scientific">Lolium multiflorum</name>
    <name type="common">Italian ryegrass</name>
    <name type="synonym">Lolium perenne subsp. multiflorum</name>
    <dbReference type="NCBI Taxonomy" id="4521"/>
    <lineage>
        <taxon>Eukaryota</taxon>
        <taxon>Viridiplantae</taxon>
        <taxon>Streptophyta</taxon>
        <taxon>Embryophyta</taxon>
        <taxon>Tracheophyta</taxon>
        <taxon>Spermatophyta</taxon>
        <taxon>Magnoliopsida</taxon>
        <taxon>Liliopsida</taxon>
        <taxon>Poales</taxon>
        <taxon>Poaceae</taxon>
        <taxon>BOP clade</taxon>
        <taxon>Pooideae</taxon>
        <taxon>Poodae</taxon>
        <taxon>Poeae</taxon>
        <taxon>Poeae Chloroplast Group 2 (Poeae type)</taxon>
        <taxon>Loliodinae</taxon>
        <taxon>Loliinae</taxon>
        <taxon>Lolium</taxon>
    </lineage>
</organism>
<evidence type="ECO:0000256" key="2">
    <source>
        <dbReference type="SAM" id="MobiDB-lite"/>
    </source>
</evidence>
<evidence type="ECO:0000256" key="1">
    <source>
        <dbReference type="ARBA" id="ARBA00005254"/>
    </source>
</evidence>
<evidence type="ECO:0000313" key="4">
    <source>
        <dbReference type="Proteomes" id="UP001231189"/>
    </source>
</evidence>